<evidence type="ECO:0000259" key="3">
    <source>
        <dbReference type="Pfam" id="PF05175"/>
    </source>
</evidence>
<proteinExistence type="predicted"/>
<dbReference type="SUPFAM" id="SSF53335">
    <property type="entry name" value="S-adenosyl-L-methionine-dependent methyltransferases"/>
    <property type="match status" value="1"/>
</dbReference>
<dbReference type="CDD" id="cd02440">
    <property type="entry name" value="AdoMet_MTases"/>
    <property type="match status" value="1"/>
</dbReference>
<evidence type="ECO:0000256" key="1">
    <source>
        <dbReference type="ARBA" id="ARBA00022603"/>
    </source>
</evidence>
<dbReference type="InterPro" id="IPR007848">
    <property type="entry name" value="Small_mtfrase_dom"/>
</dbReference>
<evidence type="ECO:0000313" key="4">
    <source>
        <dbReference type="EMBL" id="QCI69017.1"/>
    </source>
</evidence>
<dbReference type="InterPro" id="IPR029063">
    <property type="entry name" value="SAM-dependent_MTases_sf"/>
</dbReference>
<dbReference type="EMBL" id="CP039690">
    <property type="protein sequence ID" value="QCI69017.1"/>
    <property type="molecule type" value="Genomic_DNA"/>
</dbReference>
<dbReference type="PANTHER" id="PTHR47739">
    <property type="entry name" value="TRNA1(VAL) (ADENINE(37)-N6)-METHYLTRANSFERASE"/>
    <property type="match status" value="1"/>
</dbReference>
<dbReference type="PANTHER" id="PTHR47739:SF1">
    <property type="entry name" value="TRNA1(VAL) (ADENINE(37)-N6)-METHYLTRANSFERASE"/>
    <property type="match status" value="1"/>
</dbReference>
<accession>A0A4D7BMJ5</accession>
<keyword evidence="1 4" id="KW-0489">Methyltransferase</keyword>
<evidence type="ECO:0000256" key="2">
    <source>
        <dbReference type="ARBA" id="ARBA00022691"/>
    </source>
</evidence>
<dbReference type="Pfam" id="PF05175">
    <property type="entry name" value="MTS"/>
    <property type="match status" value="1"/>
</dbReference>
<sequence>MTAQADLTTDTVLGGKVRLIQPQRGHRAGHDAVLLAAAVPAVAGDRVLDLGAGVGTAALCLASRVAVGFLTLVEIDPELAALAERNAAANGLTNRTRVIVADARARGAMRERAGLLLGQIDCVMTNPPFHDALRHRGSPSVPKRLAHQAEEGLLAAFLRTSVAVLRPGGTLTMIHRADQPEALLAAMAGRFGGVTLRPVHPKPDMAAGRLLVTGIKGSRAPVQILPGLVLADRDGQPSAEAEAVLRGGAGLS</sequence>
<keyword evidence="2" id="KW-0949">S-adenosyl-L-methionine</keyword>
<name>A0A4D7BMJ5_9HYPH</name>
<dbReference type="KEGG" id="pstg:E8M01_02940"/>
<reference evidence="4 5" key="1">
    <citation type="submission" date="2019-04" db="EMBL/GenBank/DDBJ databases">
        <title>Phreatobacter aquaticus sp. nov.</title>
        <authorList>
            <person name="Choi A."/>
        </authorList>
    </citation>
    <scope>NUCLEOTIDE SEQUENCE [LARGE SCALE GENOMIC DNA]</scope>
    <source>
        <strain evidence="4 5">KCTC 52518</strain>
    </source>
</reference>
<dbReference type="Gene3D" id="3.40.50.150">
    <property type="entry name" value="Vaccinia Virus protein VP39"/>
    <property type="match status" value="1"/>
</dbReference>
<dbReference type="InterPro" id="IPR050210">
    <property type="entry name" value="tRNA_Adenine-N(6)_MTase"/>
</dbReference>
<feature type="domain" description="Methyltransferase small" evidence="3">
    <location>
        <begin position="34"/>
        <end position="193"/>
    </location>
</feature>
<protein>
    <submittedName>
        <fullName evidence="4">Methyltransferase domain-containing protein</fullName>
    </submittedName>
</protein>
<dbReference type="GO" id="GO:0032259">
    <property type="term" value="P:methylation"/>
    <property type="evidence" value="ECO:0007669"/>
    <property type="project" value="UniProtKB-KW"/>
</dbReference>
<keyword evidence="5" id="KW-1185">Reference proteome</keyword>
<keyword evidence="4" id="KW-0808">Transferase</keyword>
<gene>
    <name evidence="4" type="ORF">E8M01_02940</name>
</gene>
<dbReference type="OrthoDB" id="5489421at2"/>
<dbReference type="GO" id="GO:0008168">
    <property type="term" value="F:methyltransferase activity"/>
    <property type="evidence" value="ECO:0007669"/>
    <property type="project" value="UniProtKB-KW"/>
</dbReference>
<organism evidence="4 5">
    <name type="scientific">Phreatobacter stygius</name>
    <dbReference type="NCBI Taxonomy" id="1940610"/>
    <lineage>
        <taxon>Bacteria</taxon>
        <taxon>Pseudomonadati</taxon>
        <taxon>Pseudomonadota</taxon>
        <taxon>Alphaproteobacteria</taxon>
        <taxon>Hyphomicrobiales</taxon>
        <taxon>Phreatobacteraceae</taxon>
        <taxon>Phreatobacter</taxon>
    </lineage>
</organism>
<evidence type="ECO:0000313" key="5">
    <source>
        <dbReference type="Proteomes" id="UP000298781"/>
    </source>
</evidence>
<dbReference type="Proteomes" id="UP000298781">
    <property type="component" value="Chromosome"/>
</dbReference>
<dbReference type="AlphaFoldDB" id="A0A4D7BMJ5"/>